<sequence length="29" mass="3292">MNHCQTTISVPILSTQTGKKITIKFQCNR</sequence>
<organism evidence="1">
    <name type="scientific">Arundo donax</name>
    <name type="common">Giant reed</name>
    <name type="synonym">Donax arundinaceus</name>
    <dbReference type="NCBI Taxonomy" id="35708"/>
    <lineage>
        <taxon>Eukaryota</taxon>
        <taxon>Viridiplantae</taxon>
        <taxon>Streptophyta</taxon>
        <taxon>Embryophyta</taxon>
        <taxon>Tracheophyta</taxon>
        <taxon>Spermatophyta</taxon>
        <taxon>Magnoliopsida</taxon>
        <taxon>Liliopsida</taxon>
        <taxon>Poales</taxon>
        <taxon>Poaceae</taxon>
        <taxon>PACMAD clade</taxon>
        <taxon>Arundinoideae</taxon>
        <taxon>Arundineae</taxon>
        <taxon>Arundo</taxon>
    </lineage>
</organism>
<proteinExistence type="predicted"/>
<name>A0A0A9A480_ARUDO</name>
<dbReference type="EMBL" id="GBRH01251994">
    <property type="protein sequence ID" value="JAD45901.1"/>
    <property type="molecule type" value="Transcribed_RNA"/>
</dbReference>
<dbReference type="AlphaFoldDB" id="A0A0A9A480"/>
<reference evidence="1" key="1">
    <citation type="submission" date="2014-09" db="EMBL/GenBank/DDBJ databases">
        <authorList>
            <person name="Magalhaes I.L.F."/>
            <person name="Oliveira U."/>
            <person name="Santos F.R."/>
            <person name="Vidigal T.H.D.A."/>
            <person name="Brescovit A.D."/>
            <person name="Santos A.J."/>
        </authorList>
    </citation>
    <scope>NUCLEOTIDE SEQUENCE</scope>
    <source>
        <tissue evidence="1">Shoot tissue taken approximately 20 cm above the soil surface</tissue>
    </source>
</reference>
<evidence type="ECO:0000313" key="1">
    <source>
        <dbReference type="EMBL" id="JAD45901.1"/>
    </source>
</evidence>
<reference evidence="1" key="2">
    <citation type="journal article" date="2015" name="Data Brief">
        <title>Shoot transcriptome of the giant reed, Arundo donax.</title>
        <authorList>
            <person name="Barrero R.A."/>
            <person name="Guerrero F.D."/>
            <person name="Moolhuijzen P."/>
            <person name="Goolsby J.A."/>
            <person name="Tidwell J."/>
            <person name="Bellgard S.E."/>
            <person name="Bellgard M.I."/>
        </authorList>
    </citation>
    <scope>NUCLEOTIDE SEQUENCE</scope>
    <source>
        <tissue evidence="1">Shoot tissue taken approximately 20 cm above the soil surface</tissue>
    </source>
</reference>
<accession>A0A0A9A480</accession>
<protein>
    <submittedName>
        <fullName evidence="1">Uncharacterized protein</fullName>
    </submittedName>
</protein>